<feature type="transmembrane region" description="Helical" evidence="2">
    <location>
        <begin position="1093"/>
        <end position="1115"/>
    </location>
</feature>
<keyword evidence="2" id="KW-1133">Transmembrane helix</keyword>
<feature type="transmembrane region" description="Helical" evidence="2">
    <location>
        <begin position="1296"/>
        <end position="1318"/>
    </location>
</feature>
<dbReference type="SMART" id="SM00261">
    <property type="entry name" value="FU"/>
    <property type="match status" value="4"/>
</dbReference>
<dbReference type="InterPro" id="IPR001368">
    <property type="entry name" value="TNFR/NGFR_Cys_rich_reg"/>
</dbReference>
<dbReference type="Proteomes" id="UP001165085">
    <property type="component" value="Unassembled WGS sequence"/>
</dbReference>
<feature type="transmembrane region" description="Helical" evidence="2">
    <location>
        <begin position="1376"/>
        <end position="1395"/>
    </location>
</feature>
<dbReference type="PANTHER" id="PTHR46967">
    <property type="entry name" value="INSULIN-LIKE GROWTH FACTOR BINDING PROTEIN,N-TERMINAL"/>
    <property type="match status" value="1"/>
</dbReference>
<accession>A0A9W7BDB1</accession>
<dbReference type="Gene3D" id="3.30.530.20">
    <property type="match status" value="1"/>
</dbReference>
<reference evidence="5" key="1">
    <citation type="journal article" date="2023" name="Commun. Biol.">
        <title>Genome analysis of Parmales, the sister group of diatoms, reveals the evolutionary specialization of diatoms from phago-mixotrophs to photoautotrophs.</title>
        <authorList>
            <person name="Ban H."/>
            <person name="Sato S."/>
            <person name="Yoshikawa S."/>
            <person name="Yamada K."/>
            <person name="Nakamura Y."/>
            <person name="Ichinomiya M."/>
            <person name="Sato N."/>
            <person name="Blanc-Mathieu R."/>
            <person name="Endo H."/>
            <person name="Kuwata A."/>
            <person name="Ogata H."/>
        </authorList>
    </citation>
    <scope>NUCLEOTIDE SEQUENCE [LARGE SCALE GENOMIC DNA]</scope>
    <source>
        <strain evidence="5">NIES 3701</strain>
    </source>
</reference>
<feature type="region of interest" description="Disordered" evidence="1">
    <location>
        <begin position="1760"/>
        <end position="1796"/>
    </location>
</feature>
<sequence length="1796" mass="193220">MGMTTLTCNGLCDQGEYSEMGATACSKCSAGYYGSSRGSTTHTCSGQCDAGRYGKLGETSSFCEGPCASGKYSLKGAKESDCIDCPAGRYGSSESGEGLPTVSCSGDCAAGDYSDPGSSTCTKCRSGTYSSSPGSATCSTCPAKSQPSIFVEGSTSVEALGCRECICSVGEICAPLESGGYSCSVCQAGRYSISIGGAECKECEIGKYSSEGSSYCLYCVGGRVPNSLKTDCVECGVGRYAIAGSSECSSCNSTNGEVAELAGLSYCQRCLPGYQADKTVNKCMACEAGKFSLGGSDTCDLCETGSTSGVGSSSCLICPPGSIVENFACEKCPQAKYANFRDTVCTPCSGEGEYSDEGAFSCSIAAPGYVPNSARSGRVACEKDFYSEGGQDSCTPCPQGEFSERASAICLACVPGEIFSQGARRCLPCPPGYHSRSGKEEACLLCDAQKGLVAPEERSVSCLKCGAGKFASQELNQCELCAPPTYSQIATNRCLQCPPSQISNTTGATICHSCEGGKAARQDQLACDDCPSGTISNSGDQECSECAAGKFSTVTTCSECDSGKYSNTGSASCMECDAGTHSTIEKTSCKMCQAGRYSNKGAGSCSICDAGTECPEGSSKMSICPKGTFSGPGSSDCTLCDIDKGLVGDSEGRSTCALCGVGKYASSDSNKCMACPSSYYSVGATSSCSKCDVNKYSNDLSGARSCQLCVAGKIVNSEQTGCNDCPTGFFSKSGDIICSACEAGKYIATAGGSACVFCNSGKYSTEGSAGCKGCKSGHVSNEFRSGCIQCDSGYYAELGASSCTICDGGTKCQPGSSKSIRCNAGRYAPAASGVCLECKIDQFTKSSGQSTCQQCPPDQMGNADRTDCVCKEGFVSVVEGGKLLCLCAPGEMLIDGSCSICPPGMYKPELGNTVCASCDKSAVRNSFSTWSSIIQQKKEEGRLNSTVVIPPPISPFNCTCEKGDYFMEGVPEGLEDSGVTWLGYCVACPEGAACDEAGVTVKNMPLKQGWWRSDDQSVKLEKCRVAEACLQNVEIKTFTSSLDKKHVITSTKDFETDMQCEEGHTGPLCNVCIDNFSKNITGICESCDEKFKLPAQTVSLIGVGVLFALVLIGFLKRKKSVQFARIHRHVNYKSLRMAIRTKFKILVCYYQIVTQYERLLGIHFPKVFEQFLRFISTLITFDAIKLGSIDCFVDTNFYTGLVAYTVAPLVLSAIVLLATYLVKKCLIYRGSESNGRAIWEAALEFFLGLAFFTFSSVSTRIFDTFNCASYSDDETKYLVVDESINCDLPLHTTYKIYAGFMMAFYPIGIPILFGYLLVQNKDAIKSMEERKENMEISKLSFLWSMYEPHVWWFEIFECVRRLMMTGMLIFVSPGSASQIVLALILATGSIVAFVHWRPYEYEEDDDLAIACQISIFFTIFGALLIRVEIDKTDEYNQELFGQLLITVNLLAIFILAANYFQRPISWMSRVLNNDSTHSGSIKAMGGENQDEEVSDDEMVSHFEQLAMSEPFESGYTKIKLKNVLWVAWARESGAWLEWRNDAGDGPINEGRVKFTVNVGIEVLKEWIENVDCEVRGNAIKHYQIGPTQEDGKRILYTSKKLPFPFRNRDYLTERVSRESQLVPGAHLIVLRSIFDEELFKLKKSNKLGFVRATMRLCGYFLLPLDDGRTEVTYIANIDLGGLFSHSNFLLGLKWGLKHVVDSIRRLGTEDTLAVREGANEITLGEERNTITGLQLGNVFTGVGSGQLKRDSSFQFENPMAKNASVRAASLDETDPAERRRQTQPPGKLESTKSVYF</sequence>
<feature type="transmembrane region" description="Helical" evidence="2">
    <location>
        <begin position="1201"/>
        <end position="1222"/>
    </location>
</feature>
<dbReference type="InterPro" id="IPR000742">
    <property type="entry name" value="EGF"/>
</dbReference>
<gene>
    <name evidence="4" type="ORF">TrST_g13959</name>
</gene>
<dbReference type="OrthoDB" id="5950997at2759"/>
<dbReference type="EMBL" id="BRXY01000342">
    <property type="protein sequence ID" value="GMH88332.1"/>
    <property type="molecule type" value="Genomic_DNA"/>
</dbReference>
<feature type="domain" description="START" evidence="3">
    <location>
        <begin position="1560"/>
        <end position="1702"/>
    </location>
</feature>
<evidence type="ECO:0000313" key="5">
    <source>
        <dbReference type="Proteomes" id="UP001165085"/>
    </source>
</evidence>
<evidence type="ECO:0000313" key="4">
    <source>
        <dbReference type="EMBL" id="GMH88332.1"/>
    </source>
</evidence>
<dbReference type="Pfam" id="PF01852">
    <property type="entry name" value="START"/>
    <property type="match status" value="1"/>
</dbReference>
<keyword evidence="2" id="KW-0812">Transmembrane</keyword>
<dbReference type="InterPro" id="IPR002913">
    <property type="entry name" value="START_lipid-bd_dom"/>
</dbReference>
<organism evidence="4 5">
    <name type="scientific">Triparma strigata</name>
    <dbReference type="NCBI Taxonomy" id="1606541"/>
    <lineage>
        <taxon>Eukaryota</taxon>
        <taxon>Sar</taxon>
        <taxon>Stramenopiles</taxon>
        <taxon>Ochrophyta</taxon>
        <taxon>Bolidophyceae</taxon>
        <taxon>Parmales</taxon>
        <taxon>Triparmaceae</taxon>
        <taxon>Triparma</taxon>
    </lineage>
</organism>
<dbReference type="PANTHER" id="PTHR46967:SF2">
    <property type="entry name" value="SUSHI, VON WILLEBRAND FACTOR TYPE A, EGF AND PENTRAXIN DOMAIN-CONTAINING PROTEIN 1-LIKE"/>
    <property type="match status" value="1"/>
</dbReference>
<dbReference type="SMART" id="SM00208">
    <property type="entry name" value="TNFR"/>
    <property type="match status" value="6"/>
</dbReference>
<dbReference type="Pfam" id="PF07699">
    <property type="entry name" value="Ephrin_rec_like"/>
    <property type="match status" value="1"/>
</dbReference>
<dbReference type="InterPro" id="IPR009030">
    <property type="entry name" value="Growth_fac_rcpt_cys_sf"/>
</dbReference>
<dbReference type="InterPro" id="IPR006212">
    <property type="entry name" value="Furin_repeat"/>
</dbReference>
<feature type="transmembrane region" description="Helical" evidence="2">
    <location>
        <begin position="1243"/>
        <end position="1262"/>
    </location>
</feature>
<feature type="transmembrane region" description="Helical" evidence="2">
    <location>
        <begin position="1439"/>
        <end position="1460"/>
    </location>
</feature>
<name>A0A9W7BDB1_9STRA</name>
<evidence type="ECO:0000259" key="3">
    <source>
        <dbReference type="PROSITE" id="PS50848"/>
    </source>
</evidence>
<dbReference type="SMART" id="SM00181">
    <property type="entry name" value="EGF"/>
    <property type="match status" value="8"/>
</dbReference>
<dbReference type="InterPro" id="IPR023393">
    <property type="entry name" value="START-like_dom_sf"/>
</dbReference>
<keyword evidence="2" id="KW-0472">Membrane</keyword>
<protein>
    <recommendedName>
        <fullName evidence="3">START domain-containing protein</fullName>
    </recommendedName>
</protein>
<evidence type="ECO:0000256" key="2">
    <source>
        <dbReference type="SAM" id="Phobius"/>
    </source>
</evidence>
<comment type="caution">
    <text evidence="4">The sequence shown here is derived from an EMBL/GenBank/DDBJ whole genome shotgun (WGS) entry which is preliminary data.</text>
</comment>
<dbReference type="InterPro" id="IPR011641">
    <property type="entry name" value="Tyr-kin_ephrin_A/B_rcpt-like"/>
</dbReference>
<dbReference type="GO" id="GO:0008289">
    <property type="term" value="F:lipid binding"/>
    <property type="evidence" value="ECO:0007669"/>
    <property type="project" value="InterPro"/>
</dbReference>
<dbReference type="SUPFAM" id="SSF57184">
    <property type="entry name" value="Growth factor receptor domain"/>
    <property type="match status" value="6"/>
</dbReference>
<keyword evidence="5" id="KW-1185">Reference proteome</keyword>
<dbReference type="SUPFAM" id="SSF55961">
    <property type="entry name" value="Bet v1-like"/>
    <property type="match status" value="1"/>
</dbReference>
<proteinExistence type="predicted"/>
<evidence type="ECO:0000256" key="1">
    <source>
        <dbReference type="SAM" id="MobiDB-lite"/>
    </source>
</evidence>
<dbReference type="SMART" id="SM01411">
    <property type="entry name" value="Ephrin_rec_like"/>
    <property type="match status" value="18"/>
</dbReference>
<dbReference type="Gene3D" id="2.10.50.10">
    <property type="entry name" value="Tumor Necrosis Factor Receptor, subunit A, domain 2"/>
    <property type="match status" value="5"/>
</dbReference>
<dbReference type="PROSITE" id="PS50848">
    <property type="entry name" value="START"/>
    <property type="match status" value="1"/>
</dbReference>
<feature type="transmembrane region" description="Helical" evidence="2">
    <location>
        <begin position="1407"/>
        <end position="1427"/>
    </location>
</feature>